<gene>
    <name evidence="1" type="ORF">JENST_59</name>
</gene>
<reference evidence="1 2" key="1">
    <citation type="journal article" date="2015" name="Genome Announc.">
        <title>Genome Sequences of Five Additional Brevibacillus laterosporus Bacteriophages.</title>
        <authorList>
            <person name="Merrill B.D."/>
            <person name="Berg J.A."/>
            <person name="Graves K.A."/>
            <person name="Ward A.T."/>
            <person name="Hilton J.A."/>
            <person name="Wake B.N."/>
            <person name="Grose J.H."/>
            <person name="Breakwell D.P."/>
            <person name="Burnett S.H."/>
        </authorList>
    </citation>
    <scope>NUCLEOTIDE SEQUENCE [LARGE SCALE GENOMIC DNA]</scope>
</reference>
<sequence>MGNFILKLKTDVWASCDVNSLKCRPENLTDHDYM</sequence>
<dbReference type="GeneID" id="26626007"/>
<keyword evidence="2" id="KW-1185">Reference proteome</keyword>
<evidence type="ECO:0000313" key="1">
    <source>
        <dbReference type="EMBL" id="ALA07308.1"/>
    </source>
</evidence>
<accession>A0A0K2CNM7</accession>
<dbReference type="EMBL" id="KT151955">
    <property type="protein sequence ID" value="ALA07308.1"/>
    <property type="molecule type" value="Genomic_DNA"/>
</dbReference>
<protein>
    <submittedName>
        <fullName evidence="1">Uncharacterized protein</fullName>
    </submittedName>
</protein>
<name>A0A0K2CNM7_9CAUD</name>
<dbReference type="Proteomes" id="UP000208104">
    <property type="component" value="Segment"/>
</dbReference>
<dbReference type="RefSeq" id="YP_009199120.1">
    <property type="nucleotide sequence ID" value="NC_028805.1"/>
</dbReference>
<evidence type="ECO:0000313" key="2">
    <source>
        <dbReference type="Proteomes" id="UP000208104"/>
    </source>
</evidence>
<proteinExistence type="predicted"/>
<organism evidence="1 2">
    <name type="scientific">Brevibacillus phage Jenst</name>
    <dbReference type="NCBI Taxonomy" id="1691954"/>
    <lineage>
        <taxon>Viruses</taxon>
        <taxon>Duplodnaviria</taxon>
        <taxon>Heunggongvirae</taxon>
        <taxon>Uroviricota</taxon>
        <taxon>Caudoviricetes</taxon>
        <taxon>Jenstvirus</taxon>
        <taxon>Jenstvirus jenst</taxon>
    </lineage>
</organism>
<dbReference type="KEGG" id="vg:26626007"/>